<accession>A0A2J8QL01</accession>
<reference evidence="2 3" key="1">
    <citation type="submission" date="2017-12" db="EMBL/GenBank/DDBJ databases">
        <title>High-resolution comparative analysis of great ape genomes.</title>
        <authorList>
            <person name="Pollen A."/>
            <person name="Hastie A."/>
            <person name="Hormozdiari F."/>
            <person name="Dougherty M."/>
            <person name="Liu R."/>
            <person name="Chaisson M."/>
            <person name="Hoppe E."/>
            <person name="Hill C."/>
            <person name="Pang A."/>
            <person name="Hillier L."/>
            <person name="Baker C."/>
            <person name="Armstrong J."/>
            <person name="Shendure J."/>
            <person name="Paten B."/>
            <person name="Wilson R."/>
            <person name="Chao H."/>
            <person name="Schneider V."/>
            <person name="Ventura M."/>
            <person name="Kronenberg Z."/>
            <person name="Murali S."/>
            <person name="Gordon D."/>
            <person name="Cantsilieris S."/>
            <person name="Munson K."/>
            <person name="Nelson B."/>
            <person name="Raja A."/>
            <person name="Underwood J."/>
            <person name="Diekhans M."/>
            <person name="Fiddes I."/>
            <person name="Haussler D."/>
            <person name="Eichler E."/>
        </authorList>
    </citation>
    <scope>NUCLEOTIDE SEQUENCE [LARGE SCALE GENOMIC DNA]</scope>
    <source>
        <strain evidence="2">Yerkes chimp pedigree #C0471</strain>
    </source>
</reference>
<evidence type="ECO:0000313" key="2">
    <source>
        <dbReference type="EMBL" id="PNI96953.1"/>
    </source>
</evidence>
<dbReference type="AlphaFoldDB" id="A0A2J8QL01"/>
<organism evidence="2 3">
    <name type="scientific">Pan troglodytes</name>
    <name type="common">Chimpanzee</name>
    <dbReference type="NCBI Taxonomy" id="9598"/>
    <lineage>
        <taxon>Eukaryota</taxon>
        <taxon>Metazoa</taxon>
        <taxon>Chordata</taxon>
        <taxon>Craniata</taxon>
        <taxon>Vertebrata</taxon>
        <taxon>Euteleostomi</taxon>
        <taxon>Mammalia</taxon>
        <taxon>Eutheria</taxon>
        <taxon>Euarchontoglires</taxon>
        <taxon>Primates</taxon>
        <taxon>Haplorrhini</taxon>
        <taxon>Catarrhini</taxon>
        <taxon>Hominidae</taxon>
        <taxon>Pan</taxon>
    </lineage>
</organism>
<name>A0A2J8QL01_PANTR</name>
<feature type="non-terminal residue" evidence="2">
    <location>
        <position position="1"/>
    </location>
</feature>
<proteinExistence type="predicted"/>
<dbReference type="EMBL" id="NBAG03000032">
    <property type="protein sequence ID" value="PNI96953.1"/>
    <property type="molecule type" value="Genomic_DNA"/>
</dbReference>
<evidence type="ECO:0000256" key="1">
    <source>
        <dbReference type="SAM" id="MobiDB-lite"/>
    </source>
</evidence>
<comment type="caution">
    <text evidence="2">The sequence shown here is derived from an EMBL/GenBank/DDBJ whole genome shotgun (WGS) entry which is preliminary data.</text>
</comment>
<protein>
    <submittedName>
        <fullName evidence="2">SCFD1 isoform 20</fullName>
    </submittedName>
</protein>
<evidence type="ECO:0000313" key="3">
    <source>
        <dbReference type="Proteomes" id="UP000236370"/>
    </source>
</evidence>
<gene>
    <name evidence="2" type="ORF">CK820_G0029790</name>
</gene>
<feature type="region of interest" description="Disordered" evidence="1">
    <location>
        <begin position="1"/>
        <end position="35"/>
    </location>
</feature>
<dbReference type="Proteomes" id="UP000236370">
    <property type="component" value="Unassembled WGS sequence"/>
</dbReference>
<sequence length="35" mass="3590">AFTKMASAPASYGSTTTKPMGCDTHGSRNSQDPSV</sequence>